<dbReference type="Gene3D" id="3.30.420.110">
    <property type="entry name" value="MutS, connector domain"/>
    <property type="match status" value="1"/>
</dbReference>
<dbReference type="InterPro" id="IPR017261">
    <property type="entry name" value="DNA_mismatch_repair_MutS/MSH"/>
</dbReference>
<keyword evidence="3 9" id="KW-0547">Nucleotide-binding</keyword>
<name>A0ABR7JD96_9FLAO</name>
<dbReference type="SMART" id="SM00533">
    <property type="entry name" value="MUTSd"/>
    <property type="match status" value="1"/>
</dbReference>
<dbReference type="InterPro" id="IPR007861">
    <property type="entry name" value="DNA_mismatch_repair_MutS_clamp"/>
</dbReference>
<evidence type="ECO:0000256" key="1">
    <source>
        <dbReference type="ARBA" id="ARBA00006271"/>
    </source>
</evidence>
<evidence type="ECO:0000256" key="10">
    <source>
        <dbReference type="RuleBase" id="RU003756"/>
    </source>
</evidence>
<dbReference type="PROSITE" id="PS00486">
    <property type="entry name" value="DNA_MISMATCH_REPAIR_2"/>
    <property type="match status" value="1"/>
</dbReference>
<dbReference type="SMART" id="SM00534">
    <property type="entry name" value="MUTSac"/>
    <property type="match status" value="1"/>
</dbReference>
<dbReference type="InterPro" id="IPR016151">
    <property type="entry name" value="DNA_mismatch_repair_MutS_N"/>
</dbReference>
<dbReference type="Pfam" id="PF05192">
    <property type="entry name" value="MutS_III"/>
    <property type="match status" value="1"/>
</dbReference>
<dbReference type="EMBL" id="JACRUM010000001">
    <property type="protein sequence ID" value="MBC5862414.1"/>
    <property type="molecule type" value="Genomic_DNA"/>
</dbReference>
<evidence type="ECO:0000256" key="7">
    <source>
        <dbReference type="ARBA" id="ARBA00023204"/>
    </source>
</evidence>
<dbReference type="SUPFAM" id="SSF55271">
    <property type="entry name" value="DNA repair protein MutS, domain I"/>
    <property type="match status" value="1"/>
</dbReference>
<dbReference type="Proteomes" id="UP000621670">
    <property type="component" value="Unassembled WGS sequence"/>
</dbReference>
<dbReference type="InterPro" id="IPR000432">
    <property type="entry name" value="DNA_mismatch_repair_MutS_C"/>
</dbReference>
<organism evidence="12 13">
    <name type="scientific">Flavobacterium turcicum</name>
    <dbReference type="NCBI Taxonomy" id="2764718"/>
    <lineage>
        <taxon>Bacteria</taxon>
        <taxon>Pseudomonadati</taxon>
        <taxon>Bacteroidota</taxon>
        <taxon>Flavobacteriia</taxon>
        <taxon>Flavobacteriales</taxon>
        <taxon>Flavobacteriaceae</taxon>
        <taxon>Flavobacterium</taxon>
    </lineage>
</organism>
<dbReference type="InterPro" id="IPR036187">
    <property type="entry name" value="DNA_mismatch_repair_MutS_sf"/>
</dbReference>
<dbReference type="InterPro" id="IPR027417">
    <property type="entry name" value="P-loop_NTPase"/>
</dbReference>
<dbReference type="Gene3D" id="1.10.1420.10">
    <property type="match status" value="2"/>
</dbReference>
<evidence type="ECO:0000256" key="4">
    <source>
        <dbReference type="ARBA" id="ARBA00022763"/>
    </source>
</evidence>
<dbReference type="HAMAP" id="MF_00096">
    <property type="entry name" value="MutS"/>
    <property type="match status" value="1"/>
</dbReference>
<evidence type="ECO:0000256" key="9">
    <source>
        <dbReference type="HAMAP-Rule" id="MF_00096"/>
    </source>
</evidence>
<evidence type="ECO:0000313" key="12">
    <source>
        <dbReference type="EMBL" id="MBC5862414.1"/>
    </source>
</evidence>
<keyword evidence="13" id="KW-1185">Reference proteome</keyword>
<keyword evidence="7 9" id="KW-0234">DNA repair</keyword>
<dbReference type="Gene3D" id="3.40.50.300">
    <property type="entry name" value="P-loop containing nucleotide triphosphate hydrolases"/>
    <property type="match status" value="1"/>
</dbReference>
<dbReference type="CDD" id="cd03284">
    <property type="entry name" value="ABC_MutS1"/>
    <property type="match status" value="1"/>
</dbReference>
<dbReference type="Gene3D" id="3.40.1170.10">
    <property type="entry name" value="DNA repair protein MutS, domain I"/>
    <property type="match status" value="1"/>
</dbReference>
<dbReference type="SUPFAM" id="SSF48334">
    <property type="entry name" value="DNA repair protein MutS, domain III"/>
    <property type="match status" value="1"/>
</dbReference>
<proteinExistence type="inferred from homology"/>
<dbReference type="PIRSF" id="PIRSF037677">
    <property type="entry name" value="DNA_mis_repair_Msh6"/>
    <property type="match status" value="1"/>
</dbReference>
<dbReference type="Pfam" id="PF00488">
    <property type="entry name" value="MutS_V"/>
    <property type="match status" value="1"/>
</dbReference>
<dbReference type="Pfam" id="PF05190">
    <property type="entry name" value="MutS_IV"/>
    <property type="match status" value="1"/>
</dbReference>
<dbReference type="InterPro" id="IPR045076">
    <property type="entry name" value="MutS"/>
</dbReference>
<dbReference type="InterPro" id="IPR036678">
    <property type="entry name" value="MutS_con_dom_sf"/>
</dbReference>
<evidence type="ECO:0000256" key="6">
    <source>
        <dbReference type="ARBA" id="ARBA00023125"/>
    </source>
</evidence>
<evidence type="ECO:0000256" key="3">
    <source>
        <dbReference type="ARBA" id="ARBA00022741"/>
    </source>
</evidence>
<sequence>MASKDKAVKETPLMKQYNEIKRKYPDACLLFRVGDFYETFGEDAVRASKILGIVLTKRGAGSEGETALAGFPHHSLNTYLPKLVKAGLRVAICDQLEDPKMTKTIVKRGVTELVTPGVSLNDEVLQSKTNNFLAAIYFANKSIGISFLDVSTGEFLTAQGNAEYIDKLLQNFNPSEVLIPKNKKVEFKETFGEDFHCFYLEDWIYKQDYAFETLTKHFQTVSLKGFGVEELADGIIASGAILYYLSETQHNRVQHITSIQRIAEDAYVWMDRFTIRNLELYHSYNPNAVTLLDVIDKTLSPMGGRLLKRWLALPLKDSHKIKGRHEVVTYLKNNQEVLRDIQNQIKQISDLERLISKIAAGKVSPREVVYLKESLDAIVPIKKLALASPQEAVKIIGDSLHGCDLLREKINTVLNQDAPVAIAKGNAIATGVHAELDELRAISTSGKEFLEGIEKRESQATGISSLKISFNNVFGYYIEVRNMHKDKVPAEWIRKQTLVNAERYITEELKEYETKILGAEEKIHKIEVELFEQLVAWIATYIKPVQMNANLIAQLDCLCSFTQLAIENQYVCPDLDESFELDIKNGRHPVIEKQLPVGTPYIANDVFLDRDTQQVIMITGPNMSGKSAILRQTALIVLLAQMGSFVPAESVRMGVVDKIFTRVGASDNISMGESTFMVEMNETASILNNISERSLVLLDEIGRGTSTYDGISIAWAIAEFLHEHPAQPKTLFATHYHELNEMSESLTRIQNYNVAVKELKDTVLFVRKLVKGGSAHSFGIHVAKMAGMPQIVILKAQKLLKKLEKNHSSESLNGNSVAKRGASLKEAQTETMQMSFFNLDDPLLEEIKEEIISLDINTITPMEALMKLNEIKRMLTRK</sequence>
<dbReference type="RefSeq" id="WP_166133197.1">
    <property type="nucleotide sequence ID" value="NZ_JAAOBY010000001.1"/>
</dbReference>
<dbReference type="Pfam" id="PF05188">
    <property type="entry name" value="MutS_II"/>
    <property type="match status" value="1"/>
</dbReference>
<evidence type="ECO:0000259" key="11">
    <source>
        <dbReference type="PROSITE" id="PS00486"/>
    </source>
</evidence>
<keyword evidence="6 9" id="KW-0238">DNA-binding</keyword>
<dbReference type="InterPro" id="IPR007696">
    <property type="entry name" value="DNA_mismatch_repair_MutS_core"/>
</dbReference>
<dbReference type="NCBIfam" id="TIGR01070">
    <property type="entry name" value="mutS1"/>
    <property type="match status" value="1"/>
</dbReference>
<comment type="similarity">
    <text evidence="1 9 10">Belongs to the DNA mismatch repair MutS family.</text>
</comment>
<dbReference type="InterPro" id="IPR005748">
    <property type="entry name" value="DNA_mismatch_repair_MutS"/>
</dbReference>
<keyword evidence="4 9" id="KW-0227">DNA damage</keyword>
<gene>
    <name evidence="9 12" type="primary">mutS</name>
    <name evidence="12" type="ORF">H8R26_03165</name>
</gene>
<comment type="caution">
    <text evidence="12">The sequence shown here is derived from an EMBL/GenBank/DDBJ whole genome shotgun (WGS) entry which is preliminary data.</text>
</comment>
<dbReference type="NCBIfam" id="NF003810">
    <property type="entry name" value="PRK05399.1"/>
    <property type="match status" value="1"/>
</dbReference>
<feature type="domain" description="DNA mismatch repair proteins mutS family" evidence="11">
    <location>
        <begin position="694"/>
        <end position="710"/>
    </location>
</feature>
<dbReference type="InterPro" id="IPR007860">
    <property type="entry name" value="DNA_mmatch_repair_MutS_con_dom"/>
</dbReference>
<dbReference type="PANTHER" id="PTHR11361:SF34">
    <property type="entry name" value="DNA MISMATCH REPAIR PROTEIN MSH1, MITOCHONDRIAL"/>
    <property type="match status" value="1"/>
</dbReference>
<evidence type="ECO:0000313" key="13">
    <source>
        <dbReference type="Proteomes" id="UP000621670"/>
    </source>
</evidence>
<dbReference type="SUPFAM" id="SSF53150">
    <property type="entry name" value="DNA repair protein MutS, domain II"/>
    <property type="match status" value="1"/>
</dbReference>
<dbReference type="SUPFAM" id="SSF52540">
    <property type="entry name" value="P-loop containing nucleoside triphosphate hydrolases"/>
    <property type="match status" value="1"/>
</dbReference>
<accession>A0ABR7JD96</accession>
<evidence type="ECO:0000256" key="2">
    <source>
        <dbReference type="ARBA" id="ARBA00021982"/>
    </source>
</evidence>
<keyword evidence="5 9" id="KW-0067">ATP-binding</keyword>
<feature type="binding site" evidence="9">
    <location>
        <begin position="620"/>
        <end position="627"/>
    </location>
    <ligand>
        <name>ATP</name>
        <dbReference type="ChEBI" id="CHEBI:30616"/>
    </ligand>
</feature>
<evidence type="ECO:0000256" key="8">
    <source>
        <dbReference type="ARBA" id="ARBA00024647"/>
    </source>
</evidence>
<dbReference type="PANTHER" id="PTHR11361">
    <property type="entry name" value="DNA MISMATCH REPAIR PROTEIN MUTS FAMILY MEMBER"/>
    <property type="match status" value="1"/>
</dbReference>
<reference evidence="12 13" key="1">
    <citation type="submission" date="2020-08" db="EMBL/GenBank/DDBJ databases">
        <title>Description of novel Flavobacterium F-400 isolate.</title>
        <authorList>
            <person name="Saticioglu I."/>
            <person name="Duman M."/>
            <person name="Altun S."/>
        </authorList>
    </citation>
    <scope>NUCLEOTIDE SEQUENCE [LARGE SCALE GENOMIC DNA]</scope>
    <source>
        <strain evidence="12 13">F-400</strain>
    </source>
</reference>
<dbReference type="InterPro" id="IPR007695">
    <property type="entry name" value="DNA_mismatch_repair_MutS-lik_N"/>
</dbReference>
<evidence type="ECO:0000256" key="5">
    <source>
        <dbReference type="ARBA" id="ARBA00022840"/>
    </source>
</evidence>
<comment type="function">
    <text evidence="8 9">This protein is involved in the repair of mismatches in DNA. It is possible that it carries out the mismatch recognition step. This protein has a weak ATPase activity.</text>
</comment>
<protein>
    <recommendedName>
        <fullName evidence="2 9">DNA mismatch repair protein MutS</fullName>
    </recommendedName>
</protein>
<dbReference type="Pfam" id="PF01624">
    <property type="entry name" value="MutS_I"/>
    <property type="match status" value="1"/>
</dbReference>